<gene>
    <name evidence="5 11" type="primary">proC</name>
    <name evidence="11" type="ORF">FQ377_01775</name>
</gene>
<dbReference type="PIRSF" id="PIRSF000193">
    <property type="entry name" value="Pyrrol-5-carb_rd"/>
    <property type="match status" value="1"/>
</dbReference>
<dbReference type="SUPFAM" id="SSF51735">
    <property type="entry name" value="NAD(P)-binding Rossmann-fold domains"/>
    <property type="match status" value="1"/>
</dbReference>
<dbReference type="FunFam" id="1.10.3730.10:FF:000001">
    <property type="entry name" value="Pyrroline-5-carboxylate reductase"/>
    <property type="match status" value="1"/>
</dbReference>
<comment type="catalytic activity">
    <reaction evidence="5 8">
        <text>L-proline + NADP(+) = (S)-1-pyrroline-5-carboxylate + NADPH + 2 H(+)</text>
        <dbReference type="Rhea" id="RHEA:14109"/>
        <dbReference type="ChEBI" id="CHEBI:15378"/>
        <dbReference type="ChEBI" id="CHEBI:17388"/>
        <dbReference type="ChEBI" id="CHEBI:57783"/>
        <dbReference type="ChEBI" id="CHEBI:58349"/>
        <dbReference type="ChEBI" id="CHEBI:60039"/>
        <dbReference type="EC" id="1.5.1.2"/>
    </reaction>
</comment>
<dbReference type="EC" id="1.5.1.2" evidence="5 6"/>
<accession>A0A5D0XVF5</accession>
<name>A0A5D0XVF5_9MICC</name>
<comment type="function">
    <text evidence="4 5">Catalyzes the reduction of 1-pyrroline-5-carboxylate (PCA) to L-proline.</text>
</comment>
<evidence type="ECO:0000256" key="1">
    <source>
        <dbReference type="ARBA" id="ARBA00005525"/>
    </source>
</evidence>
<dbReference type="InterPro" id="IPR053790">
    <property type="entry name" value="P5CR-like_CS"/>
</dbReference>
<dbReference type="NCBIfam" id="TIGR00112">
    <property type="entry name" value="proC"/>
    <property type="match status" value="1"/>
</dbReference>
<evidence type="ECO:0000256" key="4">
    <source>
        <dbReference type="ARBA" id="ARBA00058118"/>
    </source>
</evidence>
<comment type="similarity">
    <text evidence="1 5 8">Belongs to the pyrroline-5-carboxylate reductase family.</text>
</comment>
<comment type="catalytic activity">
    <reaction evidence="5">
        <text>L-proline + NAD(+) = (S)-1-pyrroline-5-carboxylate + NADH + 2 H(+)</text>
        <dbReference type="Rhea" id="RHEA:14105"/>
        <dbReference type="ChEBI" id="CHEBI:15378"/>
        <dbReference type="ChEBI" id="CHEBI:17388"/>
        <dbReference type="ChEBI" id="CHEBI:57540"/>
        <dbReference type="ChEBI" id="CHEBI:57945"/>
        <dbReference type="ChEBI" id="CHEBI:60039"/>
        <dbReference type="EC" id="1.5.1.2"/>
    </reaction>
</comment>
<dbReference type="SUPFAM" id="SSF48179">
    <property type="entry name" value="6-phosphogluconate dehydrogenase C-terminal domain-like"/>
    <property type="match status" value="1"/>
</dbReference>
<dbReference type="AlphaFoldDB" id="A0A5D0XVF5"/>
<dbReference type="PANTHER" id="PTHR11645:SF0">
    <property type="entry name" value="PYRROLINE-5-CARBOXYLATE REDUCTASE 3"/>
    <property type="match status" value="1"/>
</dbReference>
<keyword evidence="2 5" id="KW-0521">NADP</keyword>
<dbReference type="HAMAP" id="MF_01925">
    <property type="entry name" value="P5C_reductase"/>
    <property type="match status" value="1"/>
</dbReference>
<dbReference type="InterPro" id="IPR000304">
    <property type="entry name" value="Pyrroline-COOH_reductase"/>
</dbReference>
<evidence type="ECO:0000313" key="11">
    <source>
        <dbReference type="EMBL" id="TYD00217.1"/>
    </source>
</evidence>
<dbReference type="GO" id="GO:0005737">
    <property type="term" value="C:cytoplasm"/>
    <property type="evidence" value="ECO:0007669"/>
    <property type="project" value="UniProtKB-SubCell"/>
</dbReference>
<keyword evidence="3 5" id="KW-0560">Oxidoreductase</keyword>
<dbReference type="PROSITE" id="PS00521">
    <property type="entry name" value="P5CR"/>
    <property type="match status" value="1"/>
</dbReference>
<dbReference type="InterPro" id="IPR029036">
    <property type="entry name" value="P5CR_dimer"/>
</dbReference>
<evidence type="ECO:0000256" key="8">
    <source>
        <dbReference type="RuleBase" id="RU003903"/>
    </source>
</evidence>
<evidence type="ECO:0000256" key="5">
    <source>
        <dbReference type="HAMAP-Rule" id="MF_01925"/>
    </source>
</evidence>
<keyword evidence="12" id="KW-1185">Reference proteome</keyword>
<dbReference type="UniPathway" id="UPA00098">
    <property type="reaction ID" value="UER00361"/>
</dbReference>
<evidence type="ECO:0000256" key="3">
    <source>
        <dbReference type="ARBA" id="ARBA00023002"/>
    </source>
</evidence>
<dbReference type="Proteomes" id="UP000323410">
    <property type="component" value="Unassembled WGS sequence"/>
</dbReference>
<dbReference type="EMBL" id="VSLD01000001">
    <property type="protein sequence ID" value="TYD00217.1"/>
    <property type="molecule type" value="Genomic_DNA"/>
</dbReference>
<comment type="pathway">
    <text evidence="5 8">Amino-acid biosynthesis; L-proline biosynthesis; L-proline from L-glutamate 5-semialdehyde: step 1/1.</text>
</comment>
<keyword evidence="5" id="KW-0963">Cytoplasm</keyword>
<evidence type="ECO:0000259" key="10">
    <source>
        <dbReference type="Pfam" id="PF14748"/>
    </source>
</evidence>
<evidence type="ECO:0000256" key="7">
    <source>
        <dbReference type="PIRSR" id="PIRSR000193-1"/>
    </source>
</evidence>
<dbReference type="Pfam" id="PF03807">
    <property type="entry name" value="F420_oxidored"/>
    <property type="match status" value="1"/>
</dbReference>
<feature type="domain" description="Pyrroline-5-carboxylate reductase dimerisation" evidence="10">
    <location>
        <begin position="174"/>
        <end position="277"/>
    </location>
</feature>
<evidence type="ECO:0000256" key="2">
    <source>
        <dbReference type="ARBA" id="ARBA00022857"/>
    </source>
</evidence>
<dbReference type="Gene3D" id="1.10.3730.10">
    <property type="entry name" value="ProC C-terminal domain-like"/>
    <property type="match status" value="1"/>
</dbReference>
<dbReference type="Gene3D" id="3.40.50.720">
    <property type="entry name" value="NAD(P)-binding Rossmann-like Domain"/>
    <property type="match status" value="1"/>
</dbReference>
<dbReference type="OrthoDB" id="9805754at2"/>
<feature type="binding site" evidence="7">
    <location>
        <begin position="15"/>
        <end position="20"/>
    </location>
    <ligand>
        <name>NADP(+)</name>
        <dbReference type="ChEBI" id="CHEBI:58349"/>
    </ligand>
</feature>
<sequence>MSSMTTTSPQRIAFLGCGSMNESILAGLLAAGLDPAQVTATVRRAERARELEERHGVRALATGEDDGANIAAVRDADVVVLGVKPVGVVALAREIASALPPSAVVLSVAAAVSLAMIEDALPQGQPVIRSMPNTPSRLGRGVLSISAGSSAGPKTMERARALLEPAGTVVEIPEDQVDALSAVSGSGPAYAFYLAEAMASAGVDLGLAPELSAQIARETVAGAGFMLAERGADAAVLRKAVTSPNGTTQSAIEAFDELGLPGIITDGARAATARAAEITRELAGPPGS</sequence>
<reference evidence="11 12" key="1">
    <citation type="submission" date="2019-08" db="EMBL/GenBank/DDBJ databases">
        <title>Genone of Arthrobacter echini P9.</title>
        <authorList>
            <person name="Bowman J.P."/>
        </authorList>
    </citation>
    <scope>NUCLEOTIDE SEQUENCE [LARGE SCALE GENOMIC DNA]</scope>
    <source>
        <strain evidence="11 12">P9</strain>
    </source>
</reference>
<protein>
    <recommendedName>
        <fullName evidence="5 6">Pyrroline-5-carboxylate reductase</fullName>
        <shortName evidence="5">P5C reductase</shortName>
        <shortName evidence="5">P5CR</shortName>
        <ecNumber evidence="5 6">1.5.1.2</ecNumber>
    </recommendedName>
    <alternativeName>
        <fullName evidence="5">PCA reductase</fullName>
    </alternativeName>
</protein>
<feature type="binding site" evidence="7">
    <location>
        <position position="69"/>
    </location>
    <ligand>
        <name>NADPH</name>
        <dbReference type="ChEBI" id="CHEBI:57783"/>
    </ligand>
</feature>
<comment type="subcellular location">
    <subcellularLocation>
        <location evidence="5">Cytoplasm</location>
    </subcellularLocation>
</comment>
<evidence type="ECO:0000256" key="6">
    <source>
        <dbReference type="NCBIfam" id="TIGR00112"/>
    </source>
</evidence>
<dbReference type="InterPro" id="IPR036291">
    <property type="entry name" value="NAD(P)-bd_dom_sf"/>
</dbReference>
<dbReference type="InterPro" id="IPR028939">
    <property type="entry name" value="P5C_Rdtase_cat_N"/>
</dbReference>
<evidence type="ECO:0000259" key="9">
    <source>
        <dbReference type="Pfam" id="PF03807"/>
    </source>
</evidence>
<evidence type="ECO:0000313" key="12">
    <source>
        <dbReference type="Proteomes" id="UP000323410"/>
    </source>
</evidence>
<feature type="domain" description="Pyrroline-5-carboxylate reductase catalytic N-terminal" evidence="9">
    <location>
        <begin position="11"/>
        <end position="110"/>
    </location>
</feature>
<keyword evidence="5 8" id="KW-0641">Proline biosynthesis</keyword>
<proteinExistence type="inferred from homology"/>
<dbReference type="GO" id="GO:0004735">
    <property type="term" value="F:pyrroline-5-carboxylate reductase activity"/>
    <property type="evidence" value="ECO:0007669"/>
    <property type="project" value="UniProtKB-UniRule"/>
</dbReference>
<keyword evidence="5 8" id="KW-0028">Amino-acid biosynthesis</keyword>
<organism evidence="11 12">
    <name type="scientific">Arthrobacter echini</name>
    <dbReference type="NCBI Taxonomy" id="1529066"/>
    <lineage>
        <taxon>Bacteria</taxon>
        <taxon>Bacillati</taxon>
        <taxon>Actinomycetota</taxon>
        <taxon>Actinomycetes</taxon>
        <taxon>Micrococcales</taxon>
        <taxon>Micrococcaceae</taxon>
        <taxon>Arthrobacter</taxon>
    </lineage>
</organism>
<dbReference type="InterPro" id="IPR008927">
    <property type="entry name" value="6-PGluconate_DH-like_C_sf"/>
</dbReference>
<comment type="caution">
    <text evidence="11">The sequence shown here is derived from an EMBL/GenBank/DDBJ whole genome shotgun (WGS) entry which is preliminary data.</text>
</comment>
<dbReference type="GO" id="GO:0055129">
    <property type="term" value="P:L-proline biosynthetic process"/>
    <property type="evidence" value="ECO:0007669"/>
    <property type="project" value="UniProtKB-UniRule"/>
</dbReference>
<dbReference type="PANTHER" id="PTHR11645">
    <property type="entry name" value="PYRROLINE-5-CARBOXYLATE REDUCTASE"/>
    <property type="match status" value="1"/>
</dbReference>
<dbReference type="Pfam" id="PF14748">
    <property type="entry name" value="P5CR_dimer"/>
    <property type="match status" value="1"/>
</dbReference>